<feature type="transmembrane region" description="Helical" evidence="1">
    <location>
        <begin position="20"/>
        <end position="41"/>
    </location>
</feature>
<dbReference type="RefSeq" id="WP_186774768.1">
    <property type="nucleotide sequence ID" value="NZ_SJPK01000002.1"/>
</dbReference>
<keyword evidence="1" id="KW-0472">Membrane</keyword>
<evidence type="ECO:0000256" key="1">
    <source>
        <dbReference type="SAM" id="Phobius"/>
    </source>
</evidence>
<comment type="caution">
    <text evidence="2">The sequence shown here is derived from an EMBL/GenBank/DDBJ whole genome shotgun (WGS) entry which is preliminary data.</text>
</comment>
<proteinExistence type="predicted"/>
<dbReference type="Proteomes" id="UP000318053">
    <property type="component" value="Unassembled WGS sequence"/>
</dbReference>
<dbReference type="EMBL" id="SJPK01000002">
    <property type="protein sequence ID" value="TWT74415.1"/>
    <property type="molecule type" value="Genomic_DNA"/>
</dbReference>
<organism evidence="2 3">
    <name type="scientific">Allorhodopirellula solitaria</name>
    <dbReference type="NCBI Taxonomy" id="2527987"/>
    <lineage>
        <taxon>Bacteria</taxon>
        <taxon>Pseudomonadati</taxon>
        <taxon>Planctomycetota</taxon>
        <taxon>Planctomycetia</taxon>
        <taxon>Pirellulales</taxon>
        <taxon>Pirellulaceae</taxon>
        <taxon>Allorhodopirellula</taxon>
    </lineage>
</organism>
<evidence type="ECO:0000313" key="3">
    <source>
        <dbReference type="Proteomes" id="UP000318053"/>
    </source>
</evidence>
<sequence>MIRNQSSQHLNCLRGFPQRWVFVARPLLTLLVFAVALMQVVSVGLTASRDVADHFPNSLWNQSLNAATHVAEHWATQPTAVPRATGEKLNELEPLSGSLATLAANGAIPSFLHREKTHCDLDGHRHHSKTLVSLNVRLQI</sequence>
<keyword evidence="1" id="KW-0812">Transmembrane</keyword>
<keyword evidence="1" id="KW-1133">Transmembrane helix</keyword>
<reference evidence="2 3" key="1">
    <citation type="submission" date="2019-02" db="EMBL/GenBank/DDBJ databases">
        <title>Deep-cultivation of Planctomycetes and their phenomic and genomic characterization uncovers novel biology.</title>
        <authorList>
            <person name="Wiegand S."/>
            <person name="Jogler M."/>
            <person name="Boedeker C."/>
            <person name="Pinto D."/>
            <person name="Vollmers J."/>
            <person name="Rivas-Marin E."/>
            <person name="Kohn T."/>
            <person name="Peeters S.H."/>
            <person name="Heuer A."/>
            <person name="Rast P."/>
            <person name="Oberbeckmann S."/>
            <person name="Bunk B."/>
            <person name="Jeske O."/>
            <person name="Meyerdierks A."/>
            <person name="Storesund J.E."/>
            <person name="Kallscheuer N."/>
            <person name="Luecker S."/>
            <person name="Lage O.M."/>
            <person name="Pohl T."/>
            <person name="Merkel B.J."/>
            <person name="Hornburger P."/>
            <person name="Mueller R.-W."/>
            <person name="Bruemmer F."/>
            <person name="Labrenz M."/>
            <person name="Spormann A.M."/>
            <person name="Op Den Camp H."/>
            <person name="Overmann J."/>
            <person name="Amann R."/>
            <person name="Jetten M.S.M."/>
            <person name="Mascher T."/>
            <person name="Medema M.H."/>
            <person name="Devos D.P."/>
            <person name="Kaster A.-K."/>
            <person name="Ovreas L."/>
            <person name="Rohde M."/>
            <person name="Galperin M.Y."/>
            <person name="Jogler C."/>
        </authorList>
    </citation>
    <scope>NUCLEOTIDE SEQUENCE [LARGE SCALE GENOMIC DNA]</scope>
    <source>
        <strain evidence="2 3">CA85</strain>
    </source>
</reference>
<name>A0A5C5YHQ1_9BACT</name>
<evidence type="ECO:0000313" key="2">
    <source>
        <dbReference type="EMBL" id="TWT74415.1"/>
    </source>
</evidence>
<accession>A0A5C5YHQ1</accession>
<keyword evidence="3" id="KW-1185">Reference proteome</keyword>
<protein>
    <submittedName>
        <fullName evidence="2">Uncharacterized protein</fullName>
    </submittedName>
</protein>
<dbReference type="AlphaFoldDB" id="A0A5C5YHQ1"/>
<gene>
    <name evidence="2" type="ORF">CA85_13040</name>
</gene>